<comment type="caution">
    <text evidence="9">The sequence shown here is derived from an EMBL/GenBank/DDBJ whole genome shotgun (WGS) entry which is preliminary data.</text>
</comment>
<evidence type="ECO:0000256" key="2">
    <source>
        <dbReference type="ARBA" id="ARBA00020786"/>
    </source>
</evidence>
<protein>
    <recommendedName>
        <fullName evidence="2">Calmodulin</fullName>
    </recommendedName>
</protein>
<evidence type="ECO:0000259" key="8">
    <source>
        <dbReference type="PROSITE" id="PS50222"/>
    </source>
</evidence>
<keyword evidence="4" id="KW-0677">Repeat</keyword>
<dbReference type="SMR" id="A0A1Q9EZE0"/>
<feature type="compositionally biased region" description="Low complexity" evidence="7">
    <location>
        <begin position="17"/>
        <end position="34"/>
    </location>
</feature>
<evidence type="ECO:0000256" key="6">
    <source>
        <dbReference type="ARBA" id="ARBA00022990"/>
    </source>
</evidence>
<sequence>MFSKSQRLPRVEGVSRSFSGQLSTTTSTSGGNRSRPQSAGSSYGHSLRSPHSRRLAPPLGGTGREEVVMAEYFTEEQIAEYKVAFDDYDIDGGGSISTSELGTAMRALGACPSDEELWQWINDVDKDGNGELDFQEFLNLMSKMVGRDPYEELSDALKVFDRQGDGHVSVKELKHVLTRMGDVLTSEEVDEWLVSAEVSPEGQINIERFLEQFFGFLKKNCLHPQADAVAAGGRQELQVSATAIPPLTDLADVSPLVVSEARSTASSCGAIRVMSRQVQAQELKRPPPVHAWNHLEPTSFIPVADRWTTQLSQNGDEISCSLPSSLVGVLQGMWRDSVARGCRYLCVLEICYNGEKRQLTTKHKPEKYNTYAGNITDLVSREFSFMAMEQMHCSRHYGSLSKAPRRLGACEVYLLMPDGVDNSQSCMIFLGHSKLTSLQWPNCSNLKMRFLSVLPNIVRRVLELRSHDWSVHEGQAVMKEAAAWGLERWDALEGLADKVDAGNRVLESGQQASRNNDKDALREAIHDCHELQLADELIEGWMDELKQKNMSVFNLKSQAKRFQRNAAFSAAVRVKVHSTSHCITLLCFPQV</sequence>
<dbReference type="Proteomes" id="UP000186817">
    <property type="component" value="Unassembled WGS sequence"/>
</dbReference>
<dbReference type="OrthoDB" id="26525at2759"/>
<gene>
    <name evidence="9" type="primary">Calmodulin</name>
    <name evidence="9" type="ORF">AK812_SmicGene3204</name>
</gene>
<dbReference type="Pfam" id="PF13499">
    <property type="entry name" value="EF-hand_7"/>
    <property type="match status" value="2"/>
</dbReference>
<feature type="compositionally biased region" description="Polar residues" evidence="7">
    <location>
        <begin position="35"/>
        <end position="44"/>
    </location>
</feature>
<accession>A0A1Q9EZE0</accession>
<dbReference type="InterPro" id="IPR018247">
    <property type="entry name" value="EF_Hand_1_Ca_BS"/>
</dbReference>
<dbReference type="GO" id="GO:0016460">
    <property type="term" value="C:myosin II complex"/>
    <property type="evidence" value="ECO:0007669"/>
    <property type="project" value="TreeGrafter"/>
</dbReference>
<dbReference type="SUPFAM" id="SSF47473">
    <property type="entry name" value="EF-hand"/>
    <property type="match status" value="1"/>
</dbReference>
<proteinExistence type="inferred from homology"/>
<dbReference type="EMBL" id="LSRX01000037">
    <property type="protein sequence ID" value="OLQ12854.1"/>
    <property type="molecule type" value="Genomic_DNA"/>
</dbReference>
<dbReference type="GO" id="GO:0005509">
    <property type="term" value="F:calcium ion binding"/>
    <property type="evidence" value="ECO:0007669"/>
    <property type="project" value="InterPro"/>
</dbReference>
<reference evidence="9 10" key="1">
    <citation type="submission" date="2016-02" db="EMBL/GenBank/DDBJ databases">
        <title>Genome analysis of coral dinoflagellate symbionts highlights evolutionary adaptations to a symbiotic lifestyle.</title>
        <authorList>
            <person name="Aranda M."/>
            <person name="Li Y."/>
            <person name="Liew Y.J."/>
            <person name="Baumgarten S."/>
            <person name="Simakov O."/>
            <person name="Wilson M."/>
            <person name="Piel J."/>
            <person name="Ashoor H."/>
            <person name="Bougouffa S."/>
            <person name="Bajic V.B."/>
            <person name="Ryu T."/>
            <person name="Ravasi T."/>
            <person name="Bayer T."/>
            <person name="Micklem G."/>
            <person name="Kim H."/>
            <person name="Bhak J."/>
            <person name="Lajeunesse T.C."/>
            <person name="Voolstra C.R."/>
        </authorList>
    </citation>
    <scope>NUCLEOTIDE SEQUENCE [LARGE SCALE GENOMIC DNA]</scope>
    <source>
        <strain evidence="9 10">CCMP2467</strain>
    </source>
</reference>
<dbReference type="PANTHER" id="PTHR23048:SF0">
    <property type="entry name" value="CALMODULIN LIKE 3"/>
    <property type="match status" value="1"/>
</dbReference>
<name>A0A1Q9EZE0_SYMMI</name>
<evidence type="ECO:0000313" key="9">
    <source>
        <dbReference type="EMBL" id="OLQ12854.1"/>
    </source>
</evidence>
<evidence type="ECO:0000256" key="5">
    <source>
        <dbReference type="ARBA" id="ARBA00022837"/>
    </source>
</evidence>
<dbReference type="PROSITE" id="PS50222">
    <property type="entry name" value="EF_HAND_2"/>
    <property type="match status" value="3"/>
</dbReference>
<dbReference type="InterPro" id="IPR011992">
    <property type="entry name" value="EF-hand-dom_pair"/>
</dbReference>
<dbReference type="AlphaFoldDB" id="A0A1Q9EZE0"/>
<evidence type="ECO:0000256" key="1">
    <source>
        <dbReference type="ARBA" id="ARBA00005253"/>
    </source>
</evidence>
<dbReference type="FunFam" id="1.10.238.10:FF:000178">
    <property type="entry name" value="Calmodulin-2 A"/>
    <property type="match status" value="1"/>
</dbReference>
<feature type="domain" description="EF-hand" evidence="8">
    <location>
        <begin position="148"/>
        <end position="183"/>
    </location>
</feature>
<feature type="region of interest" description="Disordered" evidence="7">
    <location>
        <begin position="1"/>
        <end position="61"/>
    </location>
</feature>
<dbReference type="SMART" id="SM00054">
    <property type="entry name" value="EFh"/>
    <property type="match status" value="3"/>
</dbReference>
<keyword evidence="6" id="KW-0007">Acetylation</keyword>
<organism evidence="9 10">
    <name type="scientific">Symbiodinium microadriaticum</name>
    <name type="common">Dinoflagellate</name>
    <name type="synonym">Zooxanthella microadriatica</name>
    <dbReference type="NCBI Taxonomy" id="2951"/>
    <lineage>
        <taxon>Eukaryota</taxon>
        <taxon>Sar</taxon>
        <taxon>Alveolata</taxon>
        <taxon>Dinophyceae</taxon>
        <taxon>Suessiales</taxon>
        <taxon>Symbiodiniaceae</taxon>
        <taxon>Symbiodinium</taxon>
    </lineage>
</organism>
<evidence type="ECO:0000256" key="3">
    <source>
        <dbReference type="ARBA" id="ARBA00022723"/>
    </source>
</evidence>
<keyword evidence="10" id="KW-1185">Reference proteome</keyword>
<feature type="domain" description="EF-hand" evidence="8">
    <location>
        <begin position="76"/>
        <end position="111"/>
    </location>
</feature>
<dbReference type="InterPro" id="IPR002048">
    <property type="entry name" value="EF_hand_dom"/>
</dbReference>
<evidence type="ECO:0000313" key="10">
    <source>
        <dbReference type="Proteomes" id="UP000186817"/>
    </source>
</evidence>
<dbReference type="PROSITE" id="PS00018">
    <property type="entry name" value="EF_HAND_1"/>
    <property type="match status" value="2"/>
</dbReference>
<comment type="similarity">
    <text evidence="1">Belongs to the centrin family.</text>
</comment>
<evidence type="ECO:0000256" key="4">
    <source>
        <dbReference type="ARBA" id="ARBA00022737"/>
    </source>
</evidence>
<dbReference type="PANTHER" id="PTHR23048">
    <property type="entry name" value="MYOSIN LIGHT CHAIN 1, 3"/>
    <property type="match status" value="1"/>
</dbReference>
<keyword evidence="5" id="KW-0106">Calcium</keyword>
<keyword evidence="3" id="KW-0479">Metal-binding</keyword>
<dbReference type="Gene3D" id="1.10.238.10">
    <property type="entry name" value="EF-hand"/>
    <property type="match status" value="2"/>
</dbReference>
<evidence type="ECO:0000256" key="7">
    <source>
        <dbReference type="SAM" id="MobiDB-lite"/>
    </source>
</evidence>
<feature type="domain" description="EF-hand" evidence="8">
    <location>
        <begin position="112"/>
        <end position="147"/>
    </location>
</feature>
<dbReference type="InterPro" id="IPR050230">
    <property type="entry name" value="CALM/Myosin/TropC-like"/>
</dbReference>
<dbReference type="CDD" id="cd00051">
    <property type="entry name" value="EFh"/>
    <property type="match status" value="2"/>
</dbReference>